<feature type="domain" description="Glycosyltransferase 2-like" evidence="2">
    <location>
        <begin position="163"/>
        <end position="290"/>
    </location>
</feature>
<dbReference type="Pfam" id="PF00535">
    <property type="entry name" value="Glycos_transf_2"/>
    <property type="match status" value="1"/>
</dbReference>
<accession>A0A6J7CMJ5</accession>
<dbReference type="SUPFAM" id="SSF53448">
    <property type="entry name" value="Nucleotide-diphospho-sugar transferases"/>
    <property type="match status" value="1"/>
</dbReference>
<dbReference type="Pfam" id="PF13632">
    <property type="entry name" value="Glyco_trans_2_3"/>
    <property type="match status" value="1"/>
</dbReference>
<dbReference type="PANTHER" id="PTHR43685">
    <property type="entry name" value="GLYCOSYLTRANSFERASE"/>
    <property type="match status" value="1"/>
</dbReference>
<dbReference type="InterPro" id="IPR029044">
    <property type="entry name" value="Nucleotide-diphossugar_trans"/>
</dbReference>
<dbReference type="PANTHER" id="PTHR43685:SF3">
    <property type="entry name" value="SLR2126 PROTEIN"/>
    <property type="match status" value="1"/>
</dbReference>
<dbReference type="Gene3D" id="3.90.550.10">
    <property type="entry name" value="Spore Coat Polysaccharide Biosynthesis Protein SpsA, Chain A"/>
    <property type="match status" value="1"/>
</dbReference>
<proteinExistence type="predicted"/>
<reference evidence="3" key="1">
    <citation type="submission" date="2020-05" db="EMBL/GenBank/DDBJ databases">
        <authorList>
            <person name="Chiriac C."/>
            <person name="Salcher M."/>
            <person name="Ghai R."/>
            <person name="Kavagutti S V."/>
        </authorList>
    </citation>
    <scope>NUCLEOTIDE SEQUENCE</scope>
</reference>
<name>A0A6J7CMJ5_9ZZZZ</name>
<evidence type="ECO:0000313" key="3">
    <source>
        <dbReference type="EMBL" id="CAB4859050.1"/>
    </source>
</evidence>
<protein>
    <submittedName>
        <fullName evidence="3">Unannotated protein</fullName>
    </submittedName>
</protein>
<evidence type="ECO:0000259" key="2">
    <source>
        <dbReference type="Pfam" id="PF13632"/>
    </source>
</evidence>
<dbReference type="EMBL" id="CAFBLU010000001">
    <property type="protein sequence ID" value="CAB4859050.1"/>
    <property type="molecule type" value="Genomic_DNA"/>
</dbReference>
<evidence type="ECO:0000259" key="1">
    <source>
        <dbReference type="Pfam" id="PF00535"/>
    </source>
</evidence>
<feature type="domain" description="Glycosyltransferase 2-like" evidence="1">
    <location>
        <begin position="26"/>
        <end position="136"/>
    </location>
</feature>
<dbReference type="AlphaFoldDB" id="A0A6J7CMJ5"/>
<dbReference type="InterPro" id="IPR050834">
    <property type="entry name" value="Glycosyltransf_2"/>
</dbReference>
<gene>
    <name evidence="3" type="ORF">UFOPK3444_00071</name>
</gene>
<dbReference type="InterPro" id="IPR001173">
    <property type="entry name" value="Glyco_trans_2-like"/>
</dbReference>
<sequence>MGDKAEKAPERTAESKASRASGIRISVVVATRDRAHQVGVLLDALEGQSLPRDQFEIILVDDGSQDATADVVKGRVDVFLTNPASMGPAGARQRGWPEARGALVAFTDDDCRPEPTWLEEGLAAHLAFPGSVIQGKTRPDVHSDLDLRTPLARSIRVDHLGPFFETCNVFYPKALLERVGGFDQRIAMAGEDADLAMRSLATGCGAVFAENAVVNHSVEIHSFERAMRGTRRWASLVPLVKSHPHLRGAFPWRGYVWRESHSRLIVAVAGLVLARLTGRRAFLLWALPYITLRNGWYPDGLARTFSGLPKTLPVDAAEVAVLVKASIRERGFLI</sequence>
<organism evidence="3">
    <name type="scientific">freshwater metagenome</name>
    <dbReference type="NCBI Taxonomy" id="449393"/>
    <lineage>
        <taxon>unclassified sequences</taxon>
        <taxon>metagenomes</taxon>
        <taxon>ecological metagenomes</taxon>
    </lineage>
</organism>